<dbReference type="InterPro" id="IPR036390">
    <property type="entry name" value="WH_DNA-bd_sf"/>
</dbReference>
<feature type="domain" description="HTH arsR-type" evidence="1">
    <location>
        <begin position="1"/>
        <end position="90"/>
    </location>
</feature>
<dbReference type="KEGG" id="scq:SCULI_v1c09050"/>
<dbReference type="HOGENOM" id="CLU_2332232_0_0_14"/>
<protein>
    <recommendedName>
        <fullName evidence="1">HTH arsR-type domain-containing protein</fullName>
    </recommendedName>
</protein>
<dbReference type="Proteomes" id="UP000019267">
    <property type="component" value="Chromosome"/>
</dbReference>
<dbReference type="InterPro" id="IPR036388">
    <property type="entry name" value="WH-like_DNA-bd_sf"/>
</dbReference>
<reference evidence="2 3" key="1">
    <citation type="journal article" date="2014" name="Genome Biol. Evol.">
        <title>Molecular evolution of the substrate utilization strategies and putative virulence factors in mosquito-associated Spiroplasma species.</title>
        <authorList>
            <person name="Chang T.H."/>
            <person name="Lo W.S."/>
            <person name="Ku C."/>
            <person name="Chen L.L."/>
            <person name="Kuo C.H."/>
        </authorList>
    </citation>
    <scope>NUCLEOTIDE SEQUENCE [LARGE SCALE GENOMIC DNA]</scope>
    <source>
        <strain evidence="2">AES-1</strain>
    </source>
</reference>
<proteinExistence type="predicted"/>
<evidence type="ECO:0000313" key="2">
    <source>
        <dbReference type="EMBL" id="AHI53245.1"/>
    </source>
</evidence>
<dbReference type="SUPFAM" id="SSF46785">
    <property type="entry name" value="Winged helix' DNA-binding domain"/>
    <property type="match status" value="1"/>
</dbReference>
<dbReference type="Gene3D" id="1.10.10.10">
    <property type="entry name" value="Winged helix-like DNA-binding domain superfamily/Winged helix DNA-binding domain"/>
    <property type="match status" value="1"/>
</dbReference>
<keyword evidence="3" id="KW-1185">Reference proteome</keyword>
<evidence type="ECO:0000259" key="1">
    <source>
        <dbReference type="PROSITE" id="PS50987"/>
    </source>
</evidence>
<dbReference type="RefSeq" id="WP_025363468.1">
    <property type="nucleotide sequence ID" value="NZ_CP006681.1"/>
</dbReference>
<dbReference type="PATRIC" id="fig|1276246.3.peg.900"/>
<sequence>MKVIEILRELNSNTKIKIMCWLMCNKKGLTVSQLVELLPAKRENISKQICELNYVGLVECKKIGRNNFYTINDKIDEIHYNLIKTIIDSYNKTDERIG</sequence>
<dbReference type="InterPro" id="IPR001845">
    <property type="entry name" value="HTH_ArsR_DNA-bd_dom"/>
</dbReference>
<dbReference type="EMBL" id="CP006681">
    <property type="protein sequence ID" value="AHI53245.1"/>
    <property type="molecule type" value="Genomic_DNA"/>
</dbReference>
<dbReference type="SMART" id="SM00418">
    <property type="entry name" value="HTH_ARSR"/>
    <property type="match status" value="1"/>
</dbReference>
<name>W6A8M9_9MOLU</name>
<dbReference type="PROSITE" id="PS50987">
    <property type="entry name" value="HTH_ARSR_2"/>
    <property type="match status" value="1"/>
</dbReference>
<gene>
    <name evidence="2" type="ORF">SCULI_v1c09050</name>
</gene>
<dbReference type="STRING" id="1276246.SCULI_v1c09050"/>
<dbReference type="InterPro" id="IPR011991">
    <property type="entry name" value="ArsR-like_HTH"/>
</dbReference>
<accession>W6A8M9</accession>
<organism evidence="2 3">
    <name type="scientific">Spiroplasma culicicola AES-1</name>
    <dbReference type="NCBI Taxonomy" id="1276246"/>
    <lineage>
        <taxon>Bacteria</taxon>
        <taxon>Bacillati</taxon>
        <taxon>Mycoplasmatota</taxon>
        <taxon>Mollicutes</taxon>
        <taxon>Entomoplasmatales</taxon>
        <taxon>Spiroplasmataceae</taxon>
        <taxon>Spiroplasma</taxon>
    </lineage>
</organism>
<dbReference type="OrthoDB" id="9794330at2"/>
<dbReference type="CDD" id="cd00090">
    <property type="entry name" value="HTH_ARSR"/>
    <property type="match status" value="1"/>
</dbReference>
<evidence type="ECO:0000313" key="3">
    <source>
        <dbReference type="Proteomes" id="UP000019267"/>
    </source>
</evidence>
<dbReference type="AlphaFoldDB" id="W6A8M9"/>
<dbReference type="GO" id="GO:0003700">
    <property type="term" value="F:DNA-binding transcription factor activity"/>
    <property type="evidence" value="ECO:0007669"/>
    <property type="project" value="InterPro"/>
</dbReference>